<dbReference type="Proteomes" id="UP000767238">
    <property type="component" value="Unassembled WGS sequence"/>
</dbReference>
<organism evidence="2 3">
    <name type="scientific">Aureobasidium melanogenum</name>
    <name type="common">Aureobasidium pullulans var. melanogenum</name>
    <dbReference type="NCBI Taxonomy" id="46634"/>
    <lineage>
        <taxon>Eukaryota</taxon>
        <taxon>Fungi</taxon>
        <taxon>Dikarya</taxon>
        <taxon>Ascomycota</taxon>
        <taxon>Pezizomycotina</taxon>
        <taxon>Dothideomycetes</taxon>
        <taxon>Dothideomycetidae</taxon>
        <taxon>Dothideales</taxon>
        <taxon>Saccotheciaceae</taxon>
        <taxon>Aureobasidium</taxon>
    </lineage>
</organism>
<dbReference type="EMBL" id="JAHFXF010000157">
    <property type="protein sequence ID" value="KAG9694587.1"/>
    <property type="molecule type" value="Genomic_DNA"/>
</dbReference>
<feature type="non-terminal residue" evidence="2">
    <location>
        <position position="379"/>
    </location>
</feature>
<dbReference type="InterPro" id="IPR021838">
    <property type="entry name" value="DUF3431"/>
</dbReference>
<dbReference type="AlphaFoldDB" id="A0A9P8K291"/>
<accession>A0A9P8K291</accession>
<dbReference type="PANTHER" id="PTHR37490:SF3">
    <property type="entry name" value="DUF3431 DOMAIN CONTAINING PROTEIN"/>
    <property type="match status" value="1"/>
</dbReference>
<evidence type="ECO:0000313" key="1">
    <source>
        <dbReference type="EMBL" id="KAG9694587.1"/>
    </source>
</evidence>
<proteinExistence type="predicted"/>
<comment type="caution">
    <text evidence="2">The sequence shown here is derived from an EMBL/GenBank/DDBJ whole genome shotgun (WGS) entry which is preliminary data.</text>
</comment>
<reference evidence="2" key="1">
    <citation type="journal article" date="2021" name="J Fungi (Basel)">
        <title>Virulence traits and population genomics of the black yeast Aureobasidium melanogenum.</title>
        <authorList>
            <person name="Cernosa A."/>
            <person name="Sun X."/>
            <person name="Gostincar C."/>
            <person name="Fang C."/>
            <person name="Gunde-Cimerman N."/>
            <person name="Song Z."/>
        </authorList>
    </citation>
    <scope>NUCLEOTIDE SEQUENCE</scope>
    <source>
        <strain evidence="2">EXF-8016</strain>
        <strain evidence="1">EXF-9911</strain>
    </source>
</reference>
<sequence length="379" mass="42875">MPRHLPLAVCLCCLTILLLMVYITLRDDYANLSAHGTFLRGTARNVSTTKQSENAKLPPSRCLVIASTAEQDTSWVETQLGNEVGLSKRIYVVDNASSEFSVPLNKGHEAMVYLTYIINEYDNLSDITLFLHAHQFSWHNNDLLDRDAAEMIRRLIPGYVIRNGYVNLRCHHEPGCPSHIFPHEPSADPAYPEIAVMGLAWTEIFPGELVPSSLAQPCCAQMAVSRDAILALSRQRYIDLRDWLLQTPLGDELSGRIFEYLWQYIWGHTHEYCPSQSVCYCDGYGVCFGGEEQYATYDTLRHIAENMDNTLKTRAIDEMPDDEGIVPRDTLLRSKESIEERLGSWMSSAIMRGTDPRNRALEAGRPWTATDYPISIADH</sequence>
<gene>
    <name evidence="1" type="ORF">KCU76_g5124</name>
    <name evidence="2" type="ORF">KCV03_g10051</name>
</gene>
<evidence type="ECO:0000313" key="2">
    <source>
        <dbReference type="EMBL" id="KAH0210429.1"/>
    </source>
</evidence>
<protein>
    <submittedName>
        <fullName evidence="2">Uncharacterized protein</fullName>
    </submittedName>
</protein>
<dbReference type="Proteomes" id="UP000779574">
    <property type="component" value="Unassembled WGS sequence"/>
</dbReference>
<dbReference type="OrthoDB" id="426718at2759"/>
<evidence type="ECO:0000313" key="3">
    <source>
        <dbReference type="Proteomes" id="UP000767238"/>
    </source>
</evidence>
<reference evidence="2" key="2">
    <citation type="submission" date="2021-08" db="EMBL/GenBank/DDBJ databases">
        <authorList>
            <person name="Gostincar C."/>
            <person name="Sun X."/>
            <person name="Song Z."/>
            <person name="Gunde-Cimerman N."/>
        </authorList>
    </citation>
    <scope>NUCLEOTIDE SEQUENCE</scope>
    <source>
        <strain evidence="2">EXF-8016</strain>
        <strain evidence="1">EXF-9911</strain>
    </source>
</reference>
<dbReference type="PANTHER" id="PTHR37490">
    <property type="entry name" value="EXPRESSED PROTEIN"/>
    <property type="match status" value="1"/>
</dbReference>
<dbReference type="Pfam" id="PF11913">
    <property type="entry name" value="DUF3431"/>
    <property type="match status" value="1"/>
</dbReference>
<dbReference type="EMBL" id="JAHFYH010000170">
    <property type="protein sequence ID" value="KAH0210429.1"/>
    <property type="molecule type" value="Genomic_DNA"/>
</dbReference>
<name>A0A9P8K291_AURME</name>